<accession>A0AAU8FLL9</accession>
<evidence type="ECO:0000256" key="1">
    <source>
        <dbReference type="ARBA" id="ARBA00023015"/>
    </source>
</evidence>
<keyword evidence="3" id="KW-0804">Transcription</keyword>
<dbReference type="InterPro" id="IPR011051">
    <property type="entry name" value="RmlC_Cupin_sf"/>
</dbReference>
<evidence type="ECO:0000259" key="4">
    <source>
        <dbReference type="PROSITE" id="PS01124"/>
    </source>
</evidence>
<dbReference type="InterPro" id="IPR018060">
    <property type="entry name" value="HTH_AraC"/>
</dbReference>
<keyword evidence="1" id="KW-0805">Transcription regulation</keyword>
<protein>
    <submittedName>
        <fullName evidence="5">AraC family transcriptional regulator</fullName>
    </submittedName>
</protein>
<dbReference type="SMART" id="SM00342">
    <property type="entry name" value="HTH_ARAC"/>
    <property type="match status" value="1"/>
</dbReference>
<dbReference type="SUPFAM" id="SSF46689">
    <property type="entry name" value="Homeodomain-like"/>
    <property type="match status" value="2"/>
</dbReference>
<dbReference type="PRINTS" id="PR00032">
    <property type="entry name" value="HTHARAC"/>
</dbReference>
<evidence type="ECO:0000313" key="5">
    <source>
        <dbReference type="EMBL" id="XCH24629.1"/>
    </source>
</evidence>
<dbReference type="PROSITE" id="PS00041">
    <property type="entry name" value="HTH_ARAC_FAMILY_1"/>
    <property type="match status" value="1"/>
</dbReference>
<evidence type="ECO:0000256" key="2">
    <source>
        <dbReference type="ARBA" id="ARBA00023125"/>
    </source>
</evidence>
<organism evidence="5">
    <name type="scientific">Dyadobacter sp. 676</name>
    <dbReference type="NCBI Taxonomy" id="3088362"/>
    <lineage>
        <taxon>Bacteria</taxon>
        <taxon>Pseudomonadati</taxon>
        <taxon>Bacteroidota</taxon>
        <taxon>Cytophagia</taxon>
        <taxon>Cytophagales</taxon>
        <taxon>Spirosomataceae</taxon>
        <taxon>Dyadobacter</taxon>
    </lineage>
</organism>
<evidence type="ECO:0000256" key="3">
    <source>
        <dbReference type="ARBA" id="ARBA00023163"/>
    </source>
</evidence>
<dbReference type="InterPro" id="IPR009057">
    <property type="entry name" value="Homeodomain-like_sf"/>
</dbReference>
<dbReference type="AlphaFoldDB" id="A0AAU8FLL9"/>
<gene>
    <name evidence="5" type="ORF">ABV298_30780</name>
</gene>
<feature type="domain" description="HTH araC/xylS-type" evidence="4">
    <location>
        <begin position="187"/>
        <end position="285"/>
    </location>
</feature>
<dbReference type="SUPFAM" id="SSF51182">
    <property type="entry name" value="RmlC-like cupins"/>
    <property type="match status" value="1"/>
</dbReference>
<keyword evidence="2" id="KW-0238">DNA-binding</keyword>
<dbReference type="CDD" id="cd06976">
    <property type="entry name" value="cupin_MtlR-like_N"/>
    <property type="match status" value="1"/>
</dbReference>
<reference evidence="5" key="1">
    <citation type="submission" date="2024-06" db="EMBL/GenBank/DDBJ databases">
        <title>Sequencing and assembly of the genome of Dyadobacter sp. strain 676, a symbiont of Cyamopsis tetragonoloba.</title>
        <authorList>
            <person name="Guro P."/>
            <person name="Sazanova A."/>
            <person name="Kuznetsova I."/>
            <person name="Belimov A."/>
            <person name="Safronova V."/>
        </authorList>
    </citation>
    <scope>NUCLEOTIDE SEQUENCE</scope>
    <source>
        <strain evidence="5">676</strain>
    </source>
</reference>
<dbReference type="GO" id="GO:0003700">
    <property type="term" value="F:DNA-binding transcription factor activity"/>
    <property type="evidence" value="ECO:0007669"/>
    <property type="project" value="InterPro"/>
</dbReference>
<dbReference type="EMBL" id="CP159289">
    <property type="protein sequence ID" value="XCH24629.1"/>
    <property type="molecule type" value="Genomic_DNA"/>
</dbReference>
<dbReference type="InterPro" id="IPR020449">
    <property type="entry name" value="Tscrpt_reg_AraC-type_HTH"/>
</dbReference>
<dbReference type="PANTHER" id="PTHR43280">
    <property type="entry name" value="ARAC-FAMILY TRANSCRIPTIONAL REGULATOR"/>
    <property type="match status" value="1"/>
</dbReference>
<dbReference type="PROSITE" id="PS01124">
    <property type="entry name" value="HTH_ARAC_FAMILY_2"/>
    <property type="match status" value="1"/>
</dbReference>
<dbReference type="Gene3D" id="1.10.10.60">
    <property type="entry name" value="Homeodomain-like"/>
    <property type="match status" value="2"/>
</dbReference>
<sequence>MKAVEFHLPQDVDKSFIVFRETGDFFPAPWHYHAHYEFVMVNKSTGRRMVGDHIGYFEENDLVFMGSLLPHVWVNDPIYLERRAPEKADALVIHFTDDFLGEDFMNIPEIDDFKKVLKLADRGMALRGETRDKINALIRQMPAQNGLQRLSSLMLIFDIMSGTTEFDLLASPRFVQNFHFGSSDRFKKITGYIMQNFDKDISLAEIASVGNMGVTAFCNFFKEQFRVTFVEYLTTVRIGHACKLLSQHDRNVVEVAYECGFNNLANFNRQFKKLKNMTPSDYRKTLIIR</sequence>
<name>A0AAU8FLL9_9BACT</name>
<dbReference type="RefSeq" id="WP_353719944.1">
    <property type="nucleotide sequence ID" value="NZ_CP159289.1"/>
</dbReference>
<dbReference type="InterPro" id="IPR018062">
    <property type="entry name" value="HTH_AraC-typ_CS"/>
</dbReference>
<dbReference type="PANTHER" id="PTHR43280:SF27">
    <property type="entry name" value="TRANSCRIPTIONAL REGULATOR MTLR"/>
    <property type="match status" value="1"/>
</dbReference>
<dbReference type="GO" id="GO:0043565">
    <property type="term" value="F:sequence-specific DNA binding"/>
    <property type="evidence" value="ECO:0007669"/>
    <property type="project" value="InterPro"/>
</dbReference>
<proteinExistence type="predicted"/>
<dbReference type="Pfam" id="PF12833">
    <property type="entry name" value="HTH_18"/>
    <property type="match status" value="1"/>
</dbReference>